<evidence type="ECO:0000256" key="3">
    <source>
        <dbReference type="ARBA" id="ARBA00006607"/>
    </source>
</evidence>
<evidence type="ECO:0000313" key="13">
    <source>
        <dbReference type="EMBL" id="RNI23852.1"/>
    </source>
</evidence>
<dbReference type="NCBIfam" id="NF009489">
    <property type="entry name" value="PRK12851.1"/>
    <property type="match status" value="1"/>
</dbReference>
<comment type="caution">
    <text evidence="13">The sequence shown here is derived from an EMBL/GenBank/DDBJ whole genome shotgun (WGS) entry which is preliminary data.</text>
</comment>
<feature type="binding site" evidence="9">
    <location>
        <position position="414"/>
    </location>
    <ligand>
        <name>ATP</name>
        <dbReference type="ChEBI" id="CHEBI:30616"/>
    </ligand>
</feature>
<keyword evidence="5 9" id="KW-0067">ATP-binding</keyword>
<comment type="subcellular location">
    <subcellularLocation>
        <location evidence="2">Cell surface</location>
    </subcellularLocation>
    <subcellularLocation>
        <location evidence="9">Cytoplasm</location>
    </subcellularLocation>
    <subcellularLocation>
        <location evidence="8">Secreted</location>
        <location evidence="8">Capsule</location>
    </subcellularLocation>
    <subcellularLocation>
        <location evidence="1">Secreted</location>
        <location evidence="1">Cell wall</location>
    </subcellularLocation>
</comment>
<reference evidence="13 14" key="1">
    <citation type="submission" date="2018-11" db="EMBL/GenBank/DDBJ databases">
        <title>Draft genome of Simplicispira Flexivirga sp. BO-16.</title>
        <authorList>
            <person name="Im W.T."/>
        </authorList>
    </citation>
    <scope>NUCLEOTIDE SEQUENCE [LARGE SCALE GENOMIC DNA]</scope>
    <source>
        <strain evidence="13 14">BO-16</strain>
    </source>
</reference>
<evidence type="ECO:0000256" key="12">
    <source>
        <dbReference type="SAM" id="MobiDB-lite"/>
    </source>
</evidence>
<dbReference type="InterPro" id="IPR002423">
    <property type="entry name" value="Cpn60/GroEL/TCP-1"/>
</dbReference>
<dbReference type="GO" id="GO:0009986">
    <property type="term" value="C:cell surface"/>
    <property type="evidence" value="ECO:0007669"/>
    <property type="project" value="UniProtKB-SubCell"/>
</dbReference>
<dbReference type="NCBIfam" id="TIGR02348">
    <property type="entry name" value="GroEL"/>
    <property type="match status" value="1"/>
</dbReference>
<evidence type="ECO:0000256" key="11">
    <source>
        <dbReference type="RuleBase" id="RU000419"/>
    </source>
</evidence>
<dbReference type="InterPro" id="IPR018370">
    <property type="entry name" value="Chaperonin_Cpn60_CS"/>
</dbReference>
<name>A0A3M9ME48_9MICO</name>
<evidence type="ECO:0000256" key="9">
    <source>
        <dbReference type="HAMAP-Rule" id="MF_00600"/>
    </source>
</evidence>
<dbReference type="RefSeq" id="WP_123270589.1">
    <property type="nucleotide sequence ID" value="NZ_RJJQ01000004.1"/>
</dbReference>
<dbReference type="Proteomes" id="UP000271678">
    <property type="component" value="Unassembled WGS sequence"/>
</dbReference>
<gene>
    <name evidence="9 13" type="primary">groL</name>
    <name evidence="9" type="synonym">groEL</name>
    <name evidence="13" type="ORF">EFY87_06155</name>
</gene>
<dbReference type="Gene3D" id="3.50.7.10">
    <property type="entry name" value="GroEL"/>
    <property type="match status" value="1"/>
</dbReference>
<feature type="binding site" evidence="9">
    <location>
        <begin position="29"/>
        <end position="32"/>
    </location>
    <ligand>
        <name>ATP</name>
        <dbReference type="ChEBI" id="CHEBI:30616"/>
    </ligand>
</feature>
<evidence type="ECO:0000256" key="1">
    <source>
        <dbReference type="ARBA" id="ARBA00004191"/>
    </source>
</evidence>
<keyword evidence="7 9" id="KW-0413">Isomerase</keyword>
<dbReference type="GO" id="GO:0042603">
    <property type="term" value="C:capsule"/>
    <property type="evidence" value="ECO:0007669"/>
    <property type="project" value="UniProtKB-SubCell"/>
</dbReference>
<dbReference type="AlphaFoldDB" id="A0A3M9ME48"/>
<dbReference type="InterPro" id="IPR027410">
    <property type="entry name" value="TCP-1-like_intermed_sf"/>
</dbReference>
<feature type="binding site" evidence="9">
    <location>
        <begin position="86"/>
        <end position="90"/>
    </location>
    <ligand>
        <name>ATP</name>
        <dbReference type="ChEBI" id="CHEBI:30616"/>
    </ligand>
</feature>
<dbReference type="CDD" id="cd03344">
    <property type="entry name" value="GroEL"/>
    <property type="match status" value="1"/>
</dbReference>
<keyword evidence="14" id="KW-1185">Reference proteome</keyword>
<dbReference type="GO" id="GO:0042026">
    <property type="term" value="P:protein refolding"/>
    <property type="evidence" value="ECO:0007669"/>
    <property type="project" value="UniProtKB-UniRule"/>
</dbReference>
<evidence type="ECO:0000256" key="8">
    <source>
        <dbReference type="ARBA" id="ARBA00025702"/>
    </source>
</evidence>
<dbReference type="SUPFAM" id="SSF48592">
    <property type="entry name" value="GroEL equatorial domain-like"/>
    <property type="match status" value="1"/>
</dbReference>
<evidence type="ECO:0000256" key="4">
    <source>
        <dbReference type="ARBA" id="ARBA00022741"/>
    </source>
</evidence>
<comment type="function">
    <text evidence="9 11">Together with its co-chaperonin GroES, plays an essential role in assisting protein folding. The GroEL-GroES system forms a nano-cage that allows encapsulation of the non-native substrate proteins and provides a physical environment optimized to promote and accelerate protein folding.</text>
</comment>
<comment type="similarity">
    <text evidence="3 9 10">Belongs to the chaperonin (HSP60) family.</text>
</comment>
<comment type="caution">
    <text evidence="9">Lacks conserved residue(s) required for the propagation of feature annotation.</text>
</comment>
<dbReference type="Gene3D" id="1.10.560.10">
    <property type="entry name" value="GroEL-like equatorial domain"/>
    <property type="match status" value="1"/>
</dbReference>
<dbReference type="GO" id="GO:0051082">
    <property type="term" value="F:unfolded protein binding"/>
    <property type="evidence" value="ECO:0007669"/>
    <property type="project" value="UniProtKB-UniRule"/>
</dbReference>
<protein>
    <recommendedName>
        <fullName evidence="9">Chaperonin GroEL</fullName>
        <ecNumber evidence="9">5.6.1.7</ecNumber>
    </recommendedName>
    <alternativeName>
        <fullName evidence="9">60 kDa chaperonin</fullName>
    </alternativeName>
    <alternativeName>
        <fullName evidence="9">Chaperonin-60</fullName>
        <shortName evidence="9">Cpn60</shortName>
    </alternativeName>
</protein>
<dbReference type="PROSITE" id="PS00296">
    <property type="entry name" value="CHAPERONINS_CPN60"/>
    <property type="match status" value="1"/>
</dbReference>
<keyword evidence="4 9" id="KW-0547">Nucleotide-binding</keyword>
<evidence type="ECO:0000256" key="5">
    <source>
        <dbReference type="ARBA" id="ARBA00022840"/>
    </source>
</evidence>
<evidence type="ECO:0000256" key="6">
    <source>
        <dbReference type="ARBA" id="ARBA00023186"/>
    </source>
</evidence>
<dbReference type="GO" id="GO:0005737">
    <property type="term" value="C:cytoplasm"/>
    <property type="evidence" value="ECO:0007669"/>
    <property type="project" value="UniProtKB-SubCell"/>
</dbReference>
<dbReference type="Gene3D" id="3.30.260.10">
    <property type="entry name" value="TCP-1-like chaperonin intermediate domain"/>
    <property type="match status" value="1"/>
</dbReference>
<feature type="region of interest" description="Disordered" evidence="12">
    <location>
        <begin position="524"/>
        <end position="543"/>
    </location>
</feature>
<dbReference type="GO" id="GO:0005524">
    <property type="term" value="F:ATP binding"/>
    <property type="evidence" value="ECO:0007669"/>
    <property type="project" value="UniProtKB-UniRule"/>
</dbReference>
<evidence type="ECO:0000256" key="2">
    <source>
        <dbReference type="ARBA" id="ARBA00004241"/>
    </source>
</evidence>
<dbReference type="InterPro" id="IPR001844">
    <property type="entry name" value="Cpn60/GroEL"/>
</dbReference>
<dbReference type="PRINTS" id="PR00298">
    <property type="entry name" value="CHAPERONIN60"/>
</dbReference>
<dbReference type="HAMAP" id="MF_00600">
    <property type="entry name" value="CH60"/>
    <property type="match status" value="1"/>
</dbReference>
<dbReference type="NCBIfam" id="NF000592">
    <property type="entry name" value="PRK00013.1"/>
    <property type="match status" value="1"/>
</dbReference>
<feature type="binding site" evidence="9">
    <location>
        <position position="494"/>
    </location>
    <ligand>
        <name>ATP</name>
        <dbReference type="ChEBI" id="CHEBI:30616"/>
    </ligand>
</feature>
<feature type="binding site" evidence="9">
    <location>
        <begin position="478"/>
        <end position="480"/>
    </location>
    <ligand>
        <name>ATP</name>
        <dbReference type="ChEBI" id="CHEBI:30616"/>
    </ligand>
</feature>
<sequence length="543" mass="56525">MAKTIAFDEEARRGLERGMNTLADAVKVTLGPKGRNVVLEKKWGAPTITNDGVSIAKEIELDEPYEKIGAELVKEVAKKTDDVAGDGTTTATVLAQAMVKEGLRNVAAGANPMALKRGIEAAVAAVSEELTKASKEIDTKEQIAAVAAISAGGDQGVGDLIAEAMDKVGKEGVITVEESNTFGLELELTEGMRFDKGYISGYFVTDTERMETVLEDPYILIVNSKISSIKDLLPLLEKVMQSGKPLAIIAEDVEGEALSTLVVNKIRGTFKSVALKAPGFGDRRKAMLGDIAILTGGQVISEEVGLKLDTAELDLLGKARKVVVTKDETTIVEGAGDADQIAGRVSQIRAEIENSDSDYDREKLQERLAKLAGGVAVIKVGAATEVELKERKHRIEDAVRAAKASVEEGIVAGGGVALLQAATGAFESLGLEGDEATGANIVQVASEAPLKQIAANAGLEPGVVAAKVRSLPVGEGLNAATGEYVDMLAAGIPDPTKVTRSALQNAGSIAALFLTTEAVIADKPEKAPAAPADPSGGMGDMGF</sequence>
<dbReference type="PANTHER" id="PTHR45633">
    <property type="entry name" value="60 KDA HEAT SHOCK PROTEIN, MITOCHONDRIAL"/>
    <property type="match status" value="1"/>
</dbReference>
<dbReference type="OrthoDB" id="9766614at2"/>
<dbReference type="NCBIfam" id="NF009487">
    <property type="entry name" value="PRK12849.1"/>
    <property type="match status" value="1"/>
</dbReference>
<keyword evidence="6 9" id="KW-0143">Chaperone</keyword>
<dbReference type="GO" id="GO:0016853">
    <property type="term" value="F:isomerase activity"/>
    <property type="evidence" value="ECO:0007669"/>
    <property type="project" value="UniProtKB-KW"/>
</dbReference>
<proteinExistence type="inferred from homology"/>
<dbReference type="Pfam" id="PF00118">
    <property type="entry name" value="Cpn60_TCP1"/>
    <property type="match status" value="1"/>
</dbReference>
<evidence type="ECO:0000256" key="7">
    <source>
        <dbReference type="ARBA" id="ARBA00023235"/>
    </source>
</evidence>
<dbReference type="SUPFAM" id="SSF52029">
    <property type="entry name" value="GroEL apical domain-like"/>
    <property type="match status" value="1"/>
</dbReference>
<comment type="subunit">
    <text evidence="9 11">Forms a cylinder of 14 subunits composed of two heptameric rings stacked back-to-back. Interacts with the co-chaperonin GroES.</text>
</comment>
<dbReference type="GO" id="GO:0009408">
    <property type="term" value="P:response to heat"/>
    <property type="evidence" value="ECO:0007669"/>
    <property type="project" value="UniProtKB-ARBA"/>
</dbReference>
<evidence type="ECO:0000313" key="14">
    <source>
        <dbReference type="Proteomes" id="UP000271678"/>
    </source>
</evidence>
<dbReference type="InterPro" id="IPR027413">
    <property type="entry name" value="GROEL-like_equatorial_sf"/>
</dbReference>
<dbReference type="EC" id="5.6.1.7" evidence="9"/>
<organism evidence="13 14">
    <name type="scientific">Flexivirga caeni</name>
    <dbReference type="NCBI Taxonomy" id="2294115"/>
    <lineage>
        <taxon>Bacteria</taxon>
        <taxon>Bacillati</taxon>
        <taxon>Actinomycetota</taxon>
        <taxon>Actinomycetes</taxon>
        <taxon>Micrococcales</taxon>
        <taxon>Dermacoccaceae</taxon>
        <taxon>Flexivirga</taxon>
    </lineage>
</organism>
<dbReference type="GO" id="GO:0140662">
    <property type="term" value="F:ATP-dependent protein folding chaperone"/>
    <property type="evidence" value="ECO:0007669"/>
    <property type="project" value="InterPro"/>
</dbReference>
<dbReference type="EMBL" id="RJJQ01000004">
    <property type="protein sequence ID" value="RNI23852.1"/>
    <property type="molecule type" value="Genomic_DNA"/>
</dbReference>
<dbReference type="SUPFAM" id="SSF54849">
    <property type="entry name" value="GroEL-intermediate domain like"/>
    <property type="match status" value="1"/>
</dbReference>
<dbReference type="NCBIfam" id="NF009488">
    <property type="entry name" value="PRK12850.1"/>
    <property type="match status" value="1"/>
</dbReference>
<keyword evidence="9" id="KW-0963">Cytoplasm</keyword>
<dbReference type="FunFam" id="3.50.7.10:FF:000001">
    <property type="entry name" value="60 kDa chaperonin"/>
    <property type="match status" value="1"/>
</dbReference>
<accession>A0A3M9ME48</accession>
<dbReference type="InterPro" id="IPR027409">
    <property type="entry name" value="GroEL-like_apical_dom_sf"/>
</dbReference>
<evidence type="ECO:0000256" key="10">
    <source>
        <dbReference type="RuleBase" id="RU000418"/>
    </source>
</evidence>